<evidence type="ECO:0000313" key="1">
    <source>
        <dbReference type="EMBL" id="QVV88141.1"/>
    </source>
</evidence>
<dbReference type="SUPFAM" id="SSF52540">
    <property type="entry name" value="P-loop containing nucleoside triphosphate hydrolases"/>
    <property type="match status" value="1"/>
</dbReference>
<dbReference type="GeneID" id="65098009"/>
<accession>A0A8E7EJ20</accession>
<dbReference type="InterPro" id="IPR027417">
    <property type="entry name" value="P-loop_NTPase"/>
</dbReference>
<dbReference type="RefSeq" id="WP_214418958.1">
    <property type="nucleotide sequence ID" value="NZ_CP075546.1"/>
</dbReference>
<dbReference type="Proteomes" id="UP000680656">
    <property type="component" value="Chromosome"/>
</dbReference>
<name>A0A8E7EJ20_9EURY</name>
<sequence>MKSDVLGYQSPLYGRRTGQWKMNPLSFQYLHEFLPWDITDQVRANAALGGIPAYLHKFNRRLNFWKNISENILEKGTYVYSEAEILLNYEFREPANYMVLPGPMHQGKEA</sequence>
<reference evidence="1 2" key="1">
    <citation type="submission" date="2021-05" db="EMBL/GenBank/DDBJ databases">
        <title>A novel Methanospirillum isolate from a pyrite-forming mixed culture.</title>
        <authorList>
            <person name="Bunk B."/>
            <person name="Sproer C."/>
            <person name="Spring S."/>
            <person name="Pester M."/>
        </authorList>
    </citation>
    <scope>NUCLEOTIDE SEQUENCE [LARGE SCALE GENOMIC DNA]</scope>
    <source>
        <strain evidence="1 2">J.3.6.1-F.2.7.3</strain>
    </source>
</reference>
<evidence type="ECO:0000313" key="2">
    <source>
        <dbReference type="Proteomes" id="UP000680656"/>
    </source>
</evidence>
<protein>
    <submittedName>
        <fullName evidence="1">Uncharacterized protein</fullName>
    </submittedName>
</protein>
<keyword evidence="2" id="KW-1185">Reference proteome</keyword>
<dbReference type="EMBL" id="CP075546">
    <property type="protein sequence ID" value="QVV88141.1"/>
    <property type="molecule type" value="Genomic_DNA"/>
</dbReference>
<dbReference type="AlphaFoldDB" id="A0A8E7EJ20"/>
<dbReference type="KEGG" id="mrtj:KHC33_12455"/>
<proteinExistence type="predicted"/>
<organism evidence="1 2">
    <name type="scientific">Methanospirillum purgamenti</name>
    <dbReference type="NCBI Taxonomy" id="2834276"/>
    <lineage>
        <taxon>Archaea</taxon>
        <taxon>Methanobacteriati</taxon>
        <taxon>Methanobacteriota</taxon>
        <taxon>Stenosarchaea group</taxon>
        <taxon>Methanomicrobia</taxon>
        <taxon>Methanomicrobiales</taxon>
        <taxon>Methanospirillaceae</taxon>
        <taxon>Methanospirillum</taxon>
    </lineage>
</organism>
<dbReference type="PANTHER" id="PTHR34704:SF1">
    <property type="entry name" value="ATPASE"/>
    <property type="match status" value="1"/>
</dbReference>
<dbReference type="PANTHER" id="PTHR34704">
    <property type="entry name" value="ATPASE"/>
    <property type="match status" value="1"/>
</dbReference>
<gene>
    <name evidence="1" type="ORF">KHC33_12455</name>
</gene>